<gene>
    <name evidence="2" type="ORF">F0345_28730</name>
</gene>
<keyword evidence="2" id="KW-0614">Plasmid</keyword>
<evidence type="ECO:0000313" key="2">
    <source>
        <dbReference type="EMBL" id="QNE85074.1"/>
    </source>
</evidence>
<keyword evidence="3" id="KW-1185">Reference proteome</keyword>
<dbReference type="EMBL" id="CP045705">
    <property type="protein sequence ID" value="QNE85074.1"/>
    <property type="molecule type" value="Genomic_DNA"/>
</dbReference>
<dbReference type="RefSeq" id="WP_051727288.1">
    <property type="nucleotide sequence ID" value="NZ_CP045705.1"/>
</dbReference>
<sequence>MTTQPTLAAPGLDRHTVEVYAERQRQIARFGDQHHPDGTGSATDRKRADEARRHCDHTTRTGRLTWNDILTEEGCEALAESDPDLLCTELVQVAAGALAWISDLDSRTEGLAR</sequence>
<feature type="region of interest" description="Disordered" evidence="1">
    <location>
        <begin position="27"/>
        <end position="54"/>
    </location>
</feature>
<geneLocation type="plasmid" evidence="2 3">
    <name>unnamed1</name>
</geneLocation>
<name>A0ABX6S2A7_9ACTN</name>
<protein>
    <submittedName>
        <fullName evidence="2">Uncharacterized protein</fullName>
    </submittedName>
</protein>
<proteinExistence type="predicted"/>
<dbReference type="Proteomes" id="UP000515764">
    <property type="component" value="Plasmid unnamed1"/>
</dbReference>
<evidence type="ECO:0000313" key="3">
    <source>
        <dbReference type="Proteomes" id="UP000515764"/>
    </source>
</evidence>
<reference evidence="3" key="1">
    <citation type="submission" date="2019-10" db="EMBL/GenBank/DDBJ databases">
        <title>Antimicrobial potential of Antarctic Bacteria.</title>
        <authorList>
            <person name="Benaud N."/>
            <person name="Edwards R.J."/>
            <person name="Ferrari B.C."/>
        </authorList>
    </citation>
    <scope>NUCLEOTIDE SEQUENCE [LARGE SCALE GENOMIC DNA]</scope>
    <source>
        <strain evidence="3">NBH77</strain>
        <plasmid evidence="3">unnamed1</plasmid>
    </source>
</reference>
<evidence type="ECO:0000256" key="1">
    <source>
        <dbReference type="SAM" id="MobiDB-lite"/>
    </source>
</evidence>
<accession>A0ABX6S2A7</accession>
<organism evidence="2 3">
    <name type="scientific">Streptomyces rutgersensis</name>
    <dbReference type="NCBI Taxonomy" id="53451"/>
    <lineage>
        <taxon>Bacteria</taxon>
        <taxon>Bacillati</taxon>
        <taxon>Actinomycetota</taxon>
        <taxon>Actinomycetes</taxon>
        <taxon>Kitasatosporales</taxon>
        <taxon>Streptomycetaceae</taxon>
        <taxon>Streptomyces</taxon>
        <taxon>Streptomyces diastaticus group</taxon>
    </lineage>
</organism>